<gene>
    <name evidence="3" type="ORF">UABAM_06609</name>
</gene>
<dbReference type="AlphaFoldDB" id="A0A5S9IVT8"/>
<dbReference type="PIRSF" id="PIRSF002849">
    <property type="entry name" value="AAA_ATPase_chaperone_MoxR_prd"/>
    <property type="match status" value="1"/>
</dbReference>
<keyword evidence="4" id="KW-1185">Reference proteome</keyword>
<dbReference type="EMBL" id="AP019860">
    <property type="protein sequence ID" value="BBM88192.1"/>
    <property type="molecule type" value="Genomic_DNA"/>
</dbReference>
<dbReference type="OrthoDB" id="9808397at2"/>
<feature type="domain" description="ChlI/MoxR AAA lid" evidence="2">
    <location>
        <begin position="258"/>
        <end position="324"/>
    </location>
</feature>
<reference evidence="3 4" key="1">
    <citation type="submission" date="2019-08" db="EMBL/GenBank/DDBJ databases">
        <title>Complete genome sequence of Candidatus Uab amorphum.</title>
        <authorList>
            <person name="Shiratori T."/>
            <person name="Suzuki S."/>
            <person name="Kakizawa Y."/>
            <person name="Ishida K."/>
        </authorList>
    </citation>
    <scope>NUCLEOTIDE SEQUENCE [LARGE SCALE GENOMIC DNA]</scope>
    <source>
        <strain evidence="3 4">SRT547</strain>
    </source>
</reference>
<sequence length="355" mass="40086">MNITSEEKQEIQHLCGVHQQVCEQLKKRIVGLEEAIDQILISIFSGSHALVVGVPGLAKTLLIRSISELLDLQFSRIQFTPDLMPSDITGTEILVEDTSDNSRKFSFLKGPIFTNILLADEINRTPPKTQSALLEAMEEHTVSSIGTRFDLDPPFFVLATQNPVEQEGTYPLPISQLDRFMFNILFDYPSREQEYRILRLTVSNKSDVFTPLLSKETILKSLQLVRKIHTPQELVDYTIRLCRNTRPDVSKIQFAIDNIAWGVSPRATQAVLVGAKARAMLRGRFAVTAQDIREIIQPALRHRVVLNYVAEAEGITPDEIIEHIVDNTPSPDGYKRKNTNSNYSQKLYIAMAGQR</sequence>
<dbReference type="Pfam" id="PF07726">
    <property type="entry name" value="AAA_3"/>
    <property type="match status" value="1"/>
</dbReference>
<dbReference type="PANTHER" id="PTHR42759">
    <property type="entry name" value="MOXR FAMILY PROTEIN"/>
    <property type="match status" value="1"/>
</dbReference>
<protein>
    <submittedName>
        <fullName evidence="3">ATPase AAA</fullName>
    </submittedName>
</protein>
<dbReference type="InterPro" id="IPR027417">
    <property type="entry name" value="P-loop_NTPase"/>
</dbReference>
<dbReference type="Gene3D" id="3.40.50.300">
    <property type="entry name" value="P-loop containing nucleotide triphosphate hydrolases"/>
    <property type="match status" value="1"/>
</dbReference>
<dbReference type="PANTHER" id="PTHR42759:SF1">
    <property type="entry name" value="MAGNESIUM-CHELATASE SUBUNIT CHLD"/>
    <property type="match status" value="1"/>
</dbReference>
<accession>A0A5S9IVT8</accession>
<dbReference type="Pfam" id="PF17863">
    <property type="entry name" value="AAA_lid_2"/>
    <property type="match status" value="1"/>
</dbReference>
<feature type="domain" description="ATPase AAA-3" evidence="1">
    <location>
        <begin position="48"/>
        <end position="182"/>
    </location>
</feature>
<dbReference type="KEGG" id="uam:UABAM_06609"/>
<evidence type="ECO:0000313" key="3">
    <source>
        <dbReference type="EMBL" id="BBM88192.1"/>
    </source>
</evidence>
<dbReference type="GO" id="GO:0016887">
    <property type="term" value="F:ATP hydrolysis activity"/>
    <property type="evidence" value="ECO:0007669"/>
    <property type="project" value="InterPro"/>
</dbReference>
<evidence type="ECO:0000259" key="1">
    <source>
        <dbReference type="Pfam" id="PF07726"/>
    </source>
</evidence>
<dbReference type="Proteomes" id="UP000326354">
    <property type="component" value="Chromosome"/>
</dbReference>
<dbReference type="RefSeq" id="WP_152021815.1">
    <property type="nucleotide sequence ID" value="NZ_AP019860.1"/>
</dbReference>
<dbReference type="GO" id="GO:0005524">
    <property type="term" value="F:ATP binding"/>
    <property type="evidence" value="ECO:0007669"/>
    <property type="project" value="InterPro"/>
</dbReference>
<evidence type="ECO:0000259" key="2">
    <source>
        <dbReference type="Pfam" id="PF17863"/>
    </source>
</evidence>
<name>A0A5S9IVT8_UABAM</name>
<dbReference type="InterPro" id="IPR041628">
    <property type="entry name" value="ChlI/MoxR_AAA_lid"/>
</dbReference>
<dbReference type="Gene3D" id="1.10.8.80">
    <property type="entry name" value="Magnesium chelatase subunit I, C-Terminal domain"/>
    <property type="match status" value="1"/>
</dbReference>
<evidence type="ECO:0000313" key="4">
    <source>
        <dbReference type="Proteomes" id="UP000326354"/>
    </source>
</evidence>
<proteinExistence type="predicted"/>
<organism evidence="3 4">
    <name type="scientific">Uabimicrobium amorphum</name>
    <dbReference type="NCBI Taxonomy" id="2596890"/>
    <lineage>
        <taxon>Bacteria</taxon>
        <taxon>Pseudomonadati</taxon>
        <taxon>Planctomycetota</taxon>
        <taxon>Candidatus Uabimicrobiia</taxon>
        <taxon>Candidatus Uabimicrobiales</taxon>
        <taxon>Candidatus Uabimicrobiaceae</taxon>
        <taxon>Candidatus Uabimicrobium</taxon>
    </lineage>
</organism>
<dbReference type="InterPro" id="IPR050764">
    <property type="entry name" value="CbbQ/NirQ/NorQ/GpvN"/>
</dbReference>
<dbReference type="InterPro" id="IPR011703">
    <property type="entry name" value="ATPase_AAA-3"/>
</dbReference>
<dbReference type="SUPFAM" id="SSF52540">
    <property type="entry name" value="P-loop containing nucleoside triphosphate hydrolases"/>
    <property type="match status" value="1"/>
</dbReference>